<keyword evidence="2" id="KW-1185">Reference proteome</keyword>
<gene>
    <name evidence="1" type="ORF">APAC_0616</name>
</gene>
<dbReference type="RefSeq" id="WP_130232721.1">
    <property type="nucleotide sequence ID" value="NZ_BMEF01000002.1"/>
</dbReference>
<reference evidence="1 2" key="2">
    <citation type="submission" date="2019-09" db="EMBL/GenBank/DDBJ databases">
        <title>Complete genome sequencing of four Arcobacter species reveals a diverse suite of mobile elements.</title>
        <authorList>
            <person name="Miller W.G."/>
            <person name="Yee E."/>
            <person name="Bono J.L."/>
        </authorList>
    </citation>
    <scope>NUCLEOTIDE SEQUENCE [LARGE SCALE GENOMIC DNA]</scope>
    <source>
        <strain evidence="1 2">LMG 26638</strain>
    </source>
</reference>
<protein>
    <submittedName>
        <fullName evidence="1">Uncharacterized protein</fullName>
    </submittedName>
</protein>
<reference evidence="1 2" key="3">
    <citation type="submission" date="2019-09" db="EMBL/GenBank/DDBJ databases">
        <title>Taxonomic note: a critical rebuttal of the proposed division of the genus Arcobacter into six genera, emended descriptions of Arcobacter anaerophilus and the genus Arcobacter, and an assessment of genus-level boundaries for Epsilonproteobacteria using in silico genomic comparator tools.</title>
        <authorList>
            <person name="On S.L.W."/>
            <person name="Miller W.G."/>
            <person name="Biggs P."/>
            <person name="Cornelius A."/>
            <person name="Vandamme P."/>
        </authorList>
    </citation>
    <scope>NUCLEOTIDE SEQUENCE [LARGE SCALE GENOMIC DNA]</scope>
    <source>
        <strain evidence="1 2">LMG 26638</strain>
    </source>
</reference>
<dbReference type="AlphaFoldDB" id="A0A5C2H8H5"/>
<proteinExistence type="predicted"/>
<evidence type="ECO:0000313" key="2">
    <source>
        <dbReference type="Proteomes" id="UP000322726"/>
    </source>
</evidence>
<sequence>MRRGMRQSLIVNNFFTLASIIIISVTITLYTKYFSDPEPTKEIVTPLACQDESFFTLKVFNQKLLNESMKALNKGFYKLDGGYIKAQYSDSIIEEFIKLDEVNNYYIKAISKSPKDDISKYLTINYELIENDRKDPNKKSKDCKLCSGSIQTSFRAGNVEIFRYYTDFLIFNKKEIESRIDCTIKVYKNHVKKL</sequence>
<reference evidence="2" key="1">
    <citation type="submission" date="2019-09" db="EMBL/GenBank/DDBJ databases">
        <title>Complete genome sequencing of four Arcobacter species reveals a diverse suite of mobile elements.</title>
        <authorList>
            <person name="On S.L.W."/>
            <person name="Miller W.G."/>
            <person name="Biggs P."/>
            <person name="Cornelius A."/>
            <person name="Vandamme P."/>
        </authorList>
    </citation>
    <scope>NUCLEOTIDE SEQUENCE [LARGE SCALE GENOMIC DNA]</scope>
    <source>
        <strain evidence="2">LMG 26638</strain>
    </source>
</reference>
<dbReference type="Proteomes" id="UP000322726">
    <property type="component" value="Chromosome"/>
</dbReference>
<dbReference type="EMBL" id="CP035928">
    <property type="protein sequence ID" value="QEP33765.1"/>
    <property type="molecule type" value="Genomic_DNA"/>
</dbReference>
<accession>A0A5C2H8H5</accession>
<dbReference type="KEGG" id="apai:APAC_0616"/>
<organism evidence="1 2">
    <name type="scientific">Malaciobacter pacificus</name>
    <dbReference type="NCBI Taxonomy" id="1080223"/>
    <lineage>
        <taxon>Bacteria</taxon>
        <taxon>Pseudomonadati</taxon>
        <taxon>Campylobacterota</taxon>
        <taxon>Epsilonproteobacteria</taxon>
        <taxon>Campylobacterales</taxon>
        <taxon>Arcobacteraceae</taxon>
        <taxon>Malaciobacter</taxon>
    </lineage>
</organism>
<name>A0A5C2H8H5_9BACT</name>
<evidence type="ECO:0000313" key="1">
    <source>
        <dbReference type="EMBL" id="QEP33765.1"/>
    </source>
</evidence>